<dbReference type="SUPFAM" id="SSF103025">
    <property type="entry name" value="Folate-binding domain"/>
    <property type="match status" value="1"/>
</dbReference>
<comment type="caution">
    <text evidence="1">The sequence shown here is derived from an EMBL/GenBank/DDBJ whole genome shotgun (WGS) entry which is preliminary data.</text>
</comment>
<reference evidence="1" key="1">
    <citation type="submission" date="2022-05" db="EMBL/GenBank/DDBJ databases">
        <authorList>
            <person name="Park J.-S."/>
        </authorList>
    </citation>
    <scope>NUCLEOTIDE SEQUENCE</scope>
    <source>
        <strain evidence="1">2012CJ41-6</strain>
    </source>
</reference>
<proteinExistence type="predicted"/>
<dbReference type="InterPro" id="IPR027266">
    <property type="entry name" value="TrmE/GcvT-like"/>
</dbReference>
<evidence type="ECO:0000313" key="2">
    <source>
        <dbReference type="Proteomes" id="UP001203880"/>
    </source>
</evidence>
<dbReference type="EMBL" id="JAMFMB010000018">
    <property type="protein sequence ID" value="MCL6284756.1"/>
    <property type="molecule type" value="Genomic_DNA"/>
</dbReference>
<dbReference type="Proteomes" id="UP001203880">
    <property type="component" value="Unassembled WGS sequence"/>
</dbReference>
<protein>
    <submittedName>
        <fullName evidence="1">Sarcosine oxidase subunit gamma</fullName>
    </submittedName>
</protein>
<accession>A0ABT0Q4G7</accession>
<dbReference type="Gene3D" id="3.30.1360.120">
    <property type="entry name" value="Probable tRNA modification gtpase trme, domain 1"/>
    <property type="match status" value="1"/>
</dbReference>
<keyword evidence="2" id="KW-1185">Reference proteome</keyword>
<sequence length="181" mass="19496">MVELLATSPCEGLLPLCIGQVTLREEEVGHLTSLAPYRGQSDALSQTLHSAHGVAFPAPNRVTGKAGARAIWFGRDQALLMGPEPDQSLRAHAAIADLSDGWAAVRLEGDGAEDVLARLVPVDLRREHFKRGHTIRSQIFHLNASISRVDDNGFVMLVFRSMAASLVHDLKTAMEGVAARG</sequence>
<gene>
    <name evidence="1" type="ORF">M3P21_14560</name>
</gene>
<evidence type="ECO:0000313" key="1">
    <source>
        <dbReference type="EMBL" id="MCL6284756.1"/>
    </source>
</evidence>
<dbReference type="RefSeq" id="WP_249710911.1">
    <property type="nucleotide sequence ID" value="NZ_JAMFMB010000018.1"/>
</dbReference>
<dbReference type="Gene3D" id="3.30.70.1520">
    <property type="entry name" value="Heterotetrameric sarcosine oxidase"/>
    <property type="match status" value="1"/>
</dbReference>
<organism evidence="1 2">
    <name type="scientific">Ruegeria spongiae</name>
    <dbReference type="NCBI Taxonomy" id="2942209"/>
    <lineage>
        <taxon>Bacteria</taxon>
        <taxon>Pseudomonadati</taxon>
        <taxon>Pseudomonadota</taxon>
        <taxon>Alphaproteobacteria</taxon>
        <taxon>Rhodobacterales</taxon>
        <taxon>Roseobacteraceae</taxon>
        <taxon>Ruegeria</taxon>
    </lineage>
</organism>
<name>A0ABT0Q4G7_9RHOB</name>